<accession>A0AAD7VJN9</accession>
<dbReference type="EMBL" id="JARAOO010000003">
    <property type="protein sequence ID" value="KAJ7978292.1"/>
    <property type="molecule type" value="Genomic_DNA"/>
</dbReference>
<evidence type="ECO:0000313" key="10">
    <source>
        <dbReference type="Proteomes" id="UP001163823"/>
    </source>
</evidence>
<dbReference type="Proteomes" id="UP001163823">
    <property type="component" value="Chromosome 3"/>
</dbReference>
<organism evidence="9 10">
    <name type="scientific">Quillaja saponaria</name>
    <name type="common">Soap bark tree</name>
    <dbReference type="NCBI Taxonomy" id="32244"/>
    <lineage>
        <taxon>Eukaryota</taxon>
        <taxon>Viridiplantae</taxon>
        <taxon>Streptophyta</taxon>
        <taxon>Embryophyta</taxon>
        <taxon>Tracheophyta</taxon>
        <taxon>Spermatophyta</taxon>
        <taxon>Magnoliopsida</taxon>
        <taxon>eudicotyledons</taxon>
        <taxon>Gunneridae</taxon>
        <taxon>Pentapetalae</taxon>
        <taxon>rosids</taxon>
        <taxon>fabids</taxon>
        <taxon>Fabales</taxon>
        <taxon>Quillajaceae</taxon>
        <taxon>Quillaja</taxon>
    </lineage>
</organism>
<dbReference type="PANTHER" id="PTHR32467:SF72">
    <property type="entry name" value="AP2-LIKE ETHYLENE-RESPONSIVE TRANSCRIPTION FACTOR BBM"/>
    <property type="match status" value="1"/>
</dbReference>
<dbReference type="Pfam" id="PF00847">
    <property type="entry name" value="AP2"/>
    <property type="match status" value="2"/>
</dbReference>
<comment type="caution">
    <text evidence="9">The sequence shown here is derived from an EMBL/GenBank/DDBJ whole genome shotgun (WGS) entry which is preliminary data.</text>
</comment>
<evidence type="ECO:0000256" key="4">
    <source>
        <dbReference type="ARBA" id="ARBA00023125"/>
    </source>
</evidence>
<evidence type="ECO:0000256" key="7">
    <source>
        <dbReference type="SAM" id="MobiDB-lite"/>
    </source>
</evidence>
<dbReference type="SMART" id="SM00380">
    <property type="entry name" value="AP2"/>
    <property type="match status" value="2"/>
</dbReference>
<dbReference type="InterPro" id="IPR001471">
    <property type="entry name" value="AP2/ERF_dom"/>
</dbReference>
<dbReference type="InterPro" id="IPR016177">
    <property type="entry name" value="DNA-bd_dom_sf"/>
</dbReference>
<dbReference type="SUPFAM" id="SSF54171">
    <property type="entry name" value="DNA-binding domain"/>
    <property type="match status" value="2"/>
</dbReference>
<evidence type="ECO:0000256" key="2">
    <source>
        <dbReference type="ARBA" id="ARBA00022737"/>
    </source>
</evidence>
<evidence type="ECO:0000256" key="5">
    <source>
        <dbReference type="ARBA" id="ARBA00023163"/>
    </source>
</evidence>
<evidence type="ECO:0000256" key="3">
    <source>
        <dbReference type="ARBA" id="ARBA00023015"/>
    </source>
</evidence>
<dbReference type="GO" id="GO:0003700">
    <property type="term" value="F:DNA-binding transcription factor activity"/>
    <property type="evidence" value="ECO:0007669"/>
    <property type="project" value="InterPro"/>
</dbReference>
<dbReference type="FunFam" id="3.30.730.10:FF:000002">
    <property type="entry name" value="AP2-like ethylene-responsive transcription factor"/>
    <property type="match status" value="1"/>
</dbReference>
<dbReference type="GO" id="GO:0003677">
    <property type="term" value="F:DNA binding"/>
    <property type="evidence" value="ECO:0007669"/>
    <property type="project" value="UniProtKB-KW"/>
</dbReference>
<dbReference type="AlphaFoldDB" id="A0AAD7VJN9"/>
<keyword evidence="3" id="KW-0805">Transcription regulation</keyword>
<evidence type="ECO:0000313" key="9">
    <source>
        <dbReference type="EMBL" id="KAJ7978292.1"/>
    </source>
</evidence>
<feature type="compositionally biased region" description="Low complexity" evidence="7">
    <location>
        <begin position="224"/>
        <end position="233"/>
    </location>
</feature>
<protein>
    <submittedName>
        <fullName evidence="9">AP2-like ethylene-responsive transcription factor</fullName>
    </submittedName>
</protein>
<feature type="region of interest" description="Disordered" evidence="7">
    <location>
        <begin position="204"/>
        <end position="276"/>
    </location>
</feature>
<feature type="compositionally biased region" description="Gly residues" evidence="7">
    <location>
        <begin position="206"/>
        <end position="223"/>
    </location>
</feature>
<dbReference type="GO" id="GO:0005634">
    <property type="term" value="C:nucleus"/>
    <property type="evidence" value="ECO:0007669"/>
    <property type="project" value="UniProtKB-SubCell"/>
</dbReference>
<dbReference type="PROSITE" id="PS51032">
    <property type="entry name" value="AP2_ERF"/>
    <property type="match status" value="2"/>
</dbReference>
<dbReference type="PANTHER" id="PTHR32467">
    <property type="entry name" value="AP2-LIKE ETHYLENE-RESPONSIVE TRANSCRIPTION FACTOR"/>
    <property type="match status" value="1"/>
</dbReference>
<feature type="compositionally biased region" description="Polar residues" evidence="7">
    <location>
        <begin position="266"/>
        <end position="276"/>
    </location>
</feature>
<sequence length="860" mass="93961">MNWLGFSLSPQELPSQPAAETINQDHHSHQTTASSCLGFNSANQEISCTDVSGDCFDLTSDHSTSPPSLNLPPPFGIFEAFNRNNPTSHHQDWNMKGLSGMHREENYKTTSTTTSYHLSMLMGTGQNLDTINQQVQQQPKLENFLGQHTFADNDHRDHHPTFNNSATTSANSRGSDHHYNMFPNCSLQHPSDHHMDAVVVETTNGASGGGARASRGVGGGTSNNGGSSSIGLSMIKTWLRNQPTPPPQSDNSNDDSGGGGASTTARNSNNNGALTGSTAQTLSLSMSTVSQSSSPLPLLTASLGGGGGGTCGDMISSLAENNKLKPKSSTTAGLDDQTGSIEAVPRKSIDTFGQRTSIYRGVTRHRWTGRYEAHLWDNSCRREGQTRKGRQVYLGGYDKEEKAARAYDLAALKYWGTTTTTNFPISNYEKELEEMKHMTRQEYVASLRRKSSGFSRGASIYRGVTRHHQHGRWQARIGRVAGNKDLYLGTFTTQEEAAEAYDIAAIKFRGLNAVTNFDMSRYDVKSILESSTLPIGGAAKRLKEVEQQQLQTTELSVLNHRHAHHQIIPAIIHDQDQNASVISLSTNSHHQAQLITPADHSGIIQNVNYGWPTSLAHHHQLQQQQQQTSYNSYYAMHYPPQMPYGQRLNWCKQEVVHDDSHNQYYNGFQDHDQLNNNTYAYNFFQSNSSSVLHNLMSMDSAASMEHSSGSNNSSLVYSCGTTGDNGTSTGAVNGYGNSYGIPMGAVTVIANNDHDDQGNSTTTTTTSINVNAGGRFGDGEDQLQVKALGYESNNVFGSSDPYHATRNLYYLSPSADQEDHHRQLGCNTWVPSTEVPSTLAPRSSNVALCPGPPIFTLLHE</sequence>
<dbReference type="FunFam" id="3.30.730.10:FF:000003">
    <property type="entry name" value="AP2-like ethylene-responsive transcription factor ANT"/>
    <property type="match status" value="1"/>
</dbReference>
<dbReference type="InterPro" id="IPR036955">
    <property type="entry name" value="AP2/ERF_dom_sf"/>
</dbReference>
<keyword evidence="5" id="KW-0804">Transcription</keyword>
<name>A0AAD7VJN9_QUISA</name>
<evidence type="ECO:0000256" key="6">
    <source>
        <dbReference type="ARBA" id="ARBA00023242"/>
    </source>
</evidence>
<gene>
    <name evidence="9" type="ORF">O6P43_007783</name>
</gene>
<dbReference type="PRINTS" id="PR00367">
    <property type="entry name" value="ETHRSPELEMNT"/>
</dbReference>
<comment type="subcellular location">
    <subcellularLocation>
        <location evidence="1">Nucleus</location>
    </subcellularLocation>
</comment>
<feature type="domain" description="AP2/ERF" evidence="8">
    <location>
        <begin position="358"/>
        <end position="424"/>
    </location>
</feature>
<evidence type="ECO:0000256" key="1">
    <source>
        <dbReference type="ARBA" id="ARBA00004123"/>
    </source>
</evidence>
<reference evidence="9" key="1">
    <citation type="journal article" date="2023" name="Science">
        <title>Elucidation of the pathway for biosynthesis of saponin adjuvants from the soapbark tree.</title>
        <authorList>
            <person name="Reed J."/>
            <person name="Orme A."/>
            <person name="El-Demerdash A."/>
            <person name="Owen C."/>
            <person name="Martin L.B.B."/>
            <person name="Misra R.C."/>
            <person name="Kikuchi S."/>
            <person name="Rejzek M."/>
            <person name="Martin A.C."/>
            <person name="Harkess A."/>
            <person name="Leebens-Mack J."/>
            <person name="Louveau T."/>
            <person name="Stephenson M.J."/>
            <person name="Osbourn A."/>
        </authorList>
    </citation>
    <scope>NUCLEOTIDE SEQUENCE</scope>
    <source>
        <strain evidence="9">S10</strain>
    </source>
</reference>
<dbReference type="Gene3D" id="3.30.730.10">
    <property type="entry name" value="AP2/ERF domain"/>
    <property type="match status" value="2"/>
</dbReference>
<keyword evidence="6" id="KW-0539">Nucleus</keyword>
<proteinExistence type="predicted"/>
<feature type="domain" description="AP2/ERF" evidence="8">
    <location>
        <begin position="460"/>
        <end position="518"/>
    </location>
</feature>
<keyword evidence="2" id="KW-0677">Repeat</keyword>
<dbReference type="CDD" id="cd00018">
    <property type="entry name" value="AP2"/>
    <property type="match status" value="2"/>
</dbReference>
<keyword evidence="4" id="KW-0238">DNA-binding</keyword>
<evidence type="ECO:0000259" key="8">
    <source>
        <dbReference type="PROSITE" id="PS51032"/>
    </source>
</evidence>
<keyword evidence="10" id="KW-1185">Reference proteome</keyword>